<evidence type="ECO:0008006" key="3">
    <source>
        <dbReference type="Google" id="ProtNLM"/>
    </source>
</evidence>
<gene>
    <name evidence="1" type="ORF">KC01_LOCUS12659</name>
</gene>
<accession>A0AAV2JZ58</accession>
<reference evidence="1 2" key="1">
    <citation type="submission" date="2024-04" db="EMBL/GenBank/DDBJ databases">
        <authorList>
            <person name="Waldvogel A.-M."/>
            <person name="Schoenle A."/>
        </authorList>
    </citation>
    <scope>NUCLEOTIDE SEQUENCE [LARGE SCALE GENOMIC DNA]</scope>
</reference>
<proteinExistence type="predicted"/>
<organism evidence="1 2">
    <name type="scientific">Knipowitschia caucasica</name>
    <name type="common">Caucasian dwarf goby</name>
    <name type="synonym">Pomatoschistus caucasicus</name>
    <dbReference type="NCBI Taxonomy" id="637954"/>
    <lineage>
        <taxon>Eukaryota</taxon>
        <taxon>Metazoa</taxon>
        <taxon>Chordata</taxon>
        <taxon>Craniata</taxon>
        <taxon>Vertebrata</taxon>
        <taxon>Euteleostomi</taxon>
        <taxon>Actinopterygii</taxon>
        <taxon>Neopterygii</taxon>
        <taxon>Teleostei</taxon>
        <taxon>Neoteleostei</taxon>
        <taxon>Acanthomorphata</taxon>
        <taxon>Gobiaria</taxon>
        <taxon>Gobiiformes</taxon>
        <taxon>Gobioidei</taxon>
        <taxon>Gobiidae</taxon>
        <taxon>Gobiinae</taxon>
        <taxon>Knipowitschia</taxon>
    </lineage>
</organism>
<protein>
    <recommendedName>
        <fullName evidence="3">Secreted protein</fullName>
    </recommendedName>
</protein>
<keyword evidence="2" id="KW-1185">Reference proteome</keyword>
<dbReference type="Proteomes" id="UP001497482">
    <property type="component" value="Chromosome 15"/>
</dbReference>
<dbReference type="AlphaFoldDB" id="A0AAV2JZ58"/>
<dbReference type="EMBL" id="OZ035837">
    <property type="protein sequence ID" value="CAL1581950.1"/>
    <property type="molecule type" value="Genomic_DNA"/>
</dbReference>
<evidence type="ECO:0000313" key="2">
    <source>
        <dbReference type="Proteomes" id="UP001497482"/>
    </source>
</evidence>
<sequence>MCWSCVVLAEEQVGGVLGLMGQAQSRAAASTLPLLQTLPPRTKPEPAMRFCLDISSVSRVLRCPPLTSFVPWRWRPAG</sequence>
<evidence type="ECO:0000313" key="1">
    <source>
        <dbReference type="EMBL" id="CAL1581950.1"/>
    </source>
</evidence>
<name>A0AAV2JZ58_KNICA</name>